<evidence type="ECO:0000256" key="7">
    <source>
        <dbReference type="ARBA" id="ARBA00022840"/>
    </source>
</evidence>
<evidence type="ECO:0000256" key="10">
    <source>
        <dbReference type="SAM" id="Phobius"/>
    </source>
</evidence>
<dbReference type="Gene3D" id="1.10.287.130">
    <property type="match status" value="1"/>
</dbReference>
<evidence type="ECO:0000256" key="5">
    <source>
        <dbReference type="ARBA" id="ARBA00022741"/>
    </source>
</evidence>
<dbReference type="Gene3D" id="3.30.450.20">
    <property type="entry name" value="PAS domain"/>
    <property type="match status" value="1"/>
</dbReference>
<dbReference type="SUPFAM" id="SSF47384">
    <property type="entry name" value="Homodimeric domain of signal transducing histidine kinase"/>
    <property type="match status" value="1"/>
</dbReference>
<dbReference type="InterPro" id="IPR029016">
    <property type="entry name" value="GAF-like_dom_sf"/>
</dbReference>
<evidence type="ECO:0000256" key="4">
    <source>
        <dbReference type="ARBA" id="ARBA00022679"/>
    </source>
</evidence>
<protein>
    <recommendedName>
        <fullName evidence="2">histidine kinase</fullName>
        <ecNumber evidence="2">2.7.13.3</ecNumber>
    </recommendedName>
</protein>
<keyword evidence="6" id="KW-0418">Kinase</keyword>
<feature type="transmembrane region" description="Helical" evidence="10">
    <location>
        <begin position="69"/>
        <end position="88"/>
    </location>
</feature>
<evidence type="ECO:0000256" key="3">
    <source>
        <dbReference type="ARBA" id="ARBA00022553"/>
    </source>
</evidence>
<feature type="transmembrane region" description="Helical" evidence="10">
    <location>
        <begin position="12"/>
        <end position="31"/>
    </location>
</feature>
<evidence type="ECO:0000256" key="9">
    <source>
        <dbReference type="SAM" id="MobiDB-lite"/>
    </source>
</evidence>
<dbReference type="InterPro" id="IPR035965">
    <property type="entry name" value="PAS-like_dom_sf"/>
</dbReference>
<dbReference type="SMART" id="SM00065">
    <property type="entry name" value="GAF"/>
    <property type="match status" value="1"/>
</dbReference>
<dbReference type="InterPro" id="IPR036890">
    <property type="entry name" value="HATPase_C_sf"/>
</dbReference>
<dbReference type="Pfam" id="PF01590">
    <property type="entry name" value="GAF"/>
    <property type="match status" value="1"/>
</dbReference>
<dbReference type="KEGG" id="svp:Pan189_33550"/>
<keyword evidence="8" id="KW-0902">Two-component regulatory system</keyword>
<dbReference type="PRINTS" id="PR00344">
    <property type="entry name" value="BCTRLSENSOR"/>
</dbReference>
<feature type="transmembrane region" description="Helical" evidence="10">
    <location>
        <begin position="37"/>
        <end position="57"/>
    </location>
</feature>
<evidence type="ECO:0000256" key="2">
    <source>
        <dbReference type="ARBA" id="ARBA00012438"/>
    </source>
</evidence>
<dbReference type="GO" id="GO:0005524">
    <property type="term" value="F:ATP binding"/>
    <property type="evidence" value="ECO:0007669"/>
    <property type="project" value="UniProtKB-KW"/>
</dbReference>
<dbReference type="PANTHER" id="PTHR43065">
    <property type="entry name" value="SENSOR HISTIDINE KINASE"/>
    <property type="match status" value="1"/>
</dbReference>
<dbReference type="SUPFAM" id="SSF55781">
    <property type="entry name" value="GAF domain-like"/>
    <property type="match status" value="1"/>
</dbReference>
<feature type="transmembrane region" description="Helical" evidence="10">
    <location>
        <begin position="145"/>
        <end position="168"/>
    </location>
</feature>
<dbReference type="Proteomes" id="UP000317318">
    <property type="component" value="Chromosome"/>
</dbReference>
<keyword evidence="10" id="KW-0472">Membrane</keyword>
<keyword evidence="3" id="KW-0597">Phosphoprotein</keyword>
<dbReference type="SUPFAM" id="SSF55785">
    <property type="entry name" value="PYP-like sensor domain (PAS domain)"/>
    <property type="match status" value="1"/>
</dbReference>
<dbReference type="InterPro" id="IPR003594">
    <property type="entry name" value="HATPase_dom"/>
</dbReference>
<keyword evidence="7" id="KW-0067">ATP-binding</keyword>
<feature type="domain" description="Histidine kinase" evidence="11">
    <location>
        <begin position="502"/>
        <end position="717"/>
    </location>
</feature>
<keyword evidence="10" id="KW-0812">Transmembrane</keyword>
<dbReference type="Pfam" id="PF02518">
    <property type="entry name" value="HATPase_c"/>
    <property type="match status" value="1"/>
</dbReference>
<dbReference type="CDD" id="cd00130">
    <property type="entry name" value="PAS"/>
    <property type="match status" value="1"/>
</dbReference>
<keyword evidence="10" id="KW-1133">Transmembrane helix</keyword>
<evidence type="ECO:0000259" key="11">
    <source>
        <dbReference type="PROSITE" id="PS50109"/>
    </source>
</evidence>
<dbReference type="InterPro" id="IPR036097">
    <property type="entry name" value="HisK_dim/P_sf"/>
</dbReference>
<feature type="compositionally biased region" description="Basic and acidic residues" evidence="9">
    <location>
        <begin position="727"/>
        <end position="739"/>
    </location>
</feature>
<name>A0A517R4Z4_9PLAN</name>
<dbReference type="EC" id="2.7.13.3" evidence="2"/>
<evidence type="ECO:0000256" key="8">
    <source>
        <dbReference type="ARBA" id="ARBA00023012"/>
    </source>
</evidence>
<dbReference type="PROSITE" id="PS50109">
    <property type="entry name" value="HIS_KIN"/>
    <property type="match status" value="1"/>
</dbReference>
<sequence>MNGIVLDSVRDASLAFTAVMFLFATLEPVLIDDKWVGLVVALDLLVGVLAATTFAAIKFGRPSPKFAHAICFWLGVLAVFKICAQQTFRPDLHAAQHLSIVMVAVGSIMLSMAWLSAFLPLAIGCWFGVGLAVAPEMVIGSECFVVLSAAIVSLLISVIRIRSSVAVLDFRRLESRKRSSLTLESQQLRRLNEISRRFLLTEPGEFERRVIEALGTIGRGSDADHAYIIRFTTDTGEARIVHEWCSAEVTPATPLFQDFSVDRFPWILRRLLRGEPICVHDVSKLPDEADIFRETLSQIGSRSFMAVPMVSSVGVWGCLALASRSRFNVWQREQTAVLSMAADVFLGAIERERSREALAKSRERIERLLESNVVGIFSANIDGLISDANDEFLRISGYHRDDLPIHWTEMTPPEWSSADQLKVKEIASTGFASAYEKEYIRKDKTRIPVLVGGALLPGSRGETISFALDLSELKEAEKKINALHGELARSSRLGTLGQIAAGLAHEIHQPLAVISNYSAGGRLRIDAGTLDTPTMRGLFEDIHKHALRAGEILARIRDFVAERDSIREPVDVAKMVDECLYFARFDTREAGVNVHRQIAEGLPPIRCDRTQVAQILMNLLLNAVQAMSDVDEPRELTVRAATGAPGEIEIRVDDTGTGISSDAVSKIFDQFYTSKSKGLGLGLPICLWIAESHGGSLSVETTGPMGTTFLLKLPIDAGTGGAFDGKLRGEDSARGEEKAIAVSGTDS</sequence>
<dbReference type="NCBIfam" id="TIGR00229">
    <property type="entry name" value="sensory_box"/>
    <property type="match status" value="1"/>
</dbReference>
<dbReference type="CDD" id="cd00082">
    <property type="entry name" value="HisKA"/>
    <property type="match status" value="1"/>
</dbReference>
<dbReference type="InterPro" id="IPR003018">
    <property type="entry name" value="GAF"/>
</dbReference>
<dbReference type="SUPFAM" id="SSF55874">
    <property type="entry name" value="ATPase domain of HSP90 chaperone/DNA topoisomerase II/histidine kinase"/>
    <property type="match status" value="1"/>
</dbReference>
<dbReference type="AlphaFoldDB" id="A0A517R4Z4"/>
<accession>A0A517R4Z4</accession>
<dbReference type="Gene3D" id="3.30.565.10">
    <property type="entry name" value="Histidine kinase-like ATPase, C-terminal domain"/>
    <property type="match status" value="1"/>
</dbReference>
<keyword evidence="14" id="KW-1185">Reference proteome</keyword>
<evidence type="ECO:0000259" key="12">
    <source>
        <dbReference type="PROSITE" id="PS50112"/>
    </source>
</evidence>
<comment type="catalytic activity">
    <reaction evidence="1">
        <text>ATP + protein L-histidine = ADP + protein N-phospho-L-histidine.</text>
        <dbReference type="EC" id="2.7.13.3"/>
    </reaction>
</comment>
<evidence type="ECO:0000313" key="14">
    <source>
        <dbReference type="Proteomes" id="UP000317318"/>
    </source>
</evidence>
<dbReference type="SMART" id="SM00388">
    <property type="entry name" value="HisKA"/>
    <property type="match status" value="1"/>
</dbReference>
<keyword evidence="5" id="KW-0547">Nucleotide-binding</keyword>
<evidence type="ECO:0000313" key="13">
    <source>
        <dbReference type="EMBL" id="QDT38955.1"/>
    </source>
</evidence>
<keyword evidence="4 13" id="KW-0808">Transferase</keyword>
<dbReference type="InterPro" id="IPR004358">
    <property type="entry name" value="Sig_transdc_His_kin-like_C"/>
</dbReference>
<dbReference type="SMART" id="SM00387">
    <property type="entry name" value="HATPase_c"/>
    <property type="match status" value="1"/>
</dbReference>
<dbReference type="PROSITE" id="PS50112">
    <property type="entry name" value="PAS"/>
    <property type="match status" value="1"/>
</dbReference>
<feature type="domain" description="PAS" evidence="12">
    <location>
        <begin position="361"/>
        <end position="403"/>
    </location>
</feature>
<dbReference type="PANTHER" id="PTHR43065:SF10">
    <property type="entry name" value="PEROXIDE STRESS-ACTIVATED HISTIDINE KINASE MAK3"/>
    <property type="match status" value="1"/>
</dbReference>
<dbReference type="GO" id="GO:0000155">
    <property type="term" value="F:phosphorelay sensor kinase activity"/>
    <property type="evidence" value="ECO:0007669"/>
    <property type="project" value="InterPro"/>
</dbReference>
<dbReference type="InterPro" id="IPR005467">
    <property type="entry name" value="His_kinase_dom"/>
</dbReference>
<dbReference type="SMART" id="SM00091">
    <property type="entry name" value="PAS"/>
    <property type="match status" value="1"/>
</dbReference>
<organism evidence="13 14">
    <name type="scientific">Stratiformator vulcanicus</name>
    <dbReference type="NCBI Taxonomy" id="2527980"/>
    <lineage>
        <taxon>Bacteria</taxon>
        <taxon>Pseudomonadati</taxon>
        <taxon>Planctomycetota</taxon>
        <taxon>Planctomycetia</taxon>
        <taxon>Planctomycetales</taxon>
        <taxon>Planctomycetaceae</taxon>
        <taxon>Stratiformator</taxon>
    </lineage>
</organism>
<proteinExistence type="predicted"/>
<dbReference type="Pfam" id="PF13426">
    <property type="entry name" value="PAS_9"/>
    <property type="match status" value="1"/>
</dbReference>
<reference evidence="13 14" key="1">
    <citation type="submission" date="2019-02" db="EMBL/GenBank/DDBJ databases">
        <title>Deep-cultivation of Planctomycetes and their phenomic and genomic characterization uncovers novel biology.</title>
        <authorList>
            <person name="Wiegand S."/>
            <person name="Jogler M."/>
            <person name="Boedeker C."/>
            <person name="Pinto D."/>
            <person name="Vollmers J."/>
            <person name="Rivas-Marin E."/>
            <person name="Kohn T."/>
            <person name="Peeters S.H."/>
            <person name="Heuer A."/>
            <person name="Rast P."/>
            <person name="Oberbeckmann S."/>
            <person name="Bunk B."/>
            <person name="Jeske O."/>
            <person name="Meyerdierks A."/>
            <person name="Storesund J.E."/>
            <person name="Kallscheuer N."/>
            <person name="Luecker S."/>
            <person name="Lage O.M."/>
            <person name="Pohl T."/>
            <person name="Merkel B.J."/>
            <person name="Hornburger P."/>
            <person name="Mueller R.-W."/>
            <person name="Bruemmer F."/>
            <person name="Labrenz M."/>
            <person name="Spormann A.M."/>
            <person name="Op den Camp H."/>
            <person name="Overmann J."/>
            <person name="Amann R."/>
            <person name="Jetten M.S.M."/>
            <person name="Mascher T."/>
            <person name="Medema M.H."/>
            <person name="Devos D.P."/>
            <person name="Kaster A.-K."/>
            <person name="Ovreas L."/>
            <person name="Rohde M."/>
            <person name="Galperin M.Y."/>
            <person name="Jogler C."/>
        </authorList>
    </citation>
    <scope>NUCLEOTIDE SEQUENCE [LARGE SCALE GENOMIC DNA]</scope>
    <source>
        <strain evidence="13 14">Pan189</strain>
    </source>
</reference>
<dbReference type="InterPro" id="IPR000014">
    <property type="entry name" value="PAS"/>
</dbReference>
<dbReference type="InterPro" id="IPR003661">
    <property type="entry name" value="HisK_dim/P_dom"/>
</dbReference>
<evidence type="ECO:0000256" key="1">
    <source>
        <dbReference type="ARBA" id="ARBA00000085"/>
    </source>
</evidence>
<dbReference type="Gene3D" id="3.30.450.40">
    <property type="match status" value="1"/>
</dbReference>
<evidence type="ECO:0000256" key="6">
    <source>
        <dbReference type="ARBA" id="ARBA00022777"/>
    </source>
</evidence>
<feature type="region of interest" description="Disordered" evidence="9">
    <location>
        <begin position="727"/>
        <end position="747"/>
    </location>
</feature>
<gene>
    <name evidence="13" type="primary">fixL</name>
    <name evidence="13" type="ORF">Pan189_33550</name>
</gene>
<dbReference type="EMBL" id="CP036268">
    <property type="protein sequence ID" value="QDT38955.1"/>
    <property type="molecule type" value="Genomic_DNA"/>
</dbReference>